<reference evidence="1" key="1">
    <citation type="submission" date="2021-03" db="EMBL/GenBank/DDBJ databases">
        <title>Molecular epidemiology and mechanisms of colistin and carbapenem resistance in Enterobacteriaceae from clinical isolates, the environment and porcine samples in Pretoria, South Africa.</title>
        <authorList>
            <person name="Bogoshi D."/>
            <person name="Mbelle N.M."/>
            <person name="Naidoo V."/>
            <person name="Osei Sekyere J."/>
        </authorList>
    </citation>
    <scope>NUCLEOTIDE SEQUENCE</scope>
    <source>
        <strain evidence="1">C034</strain>
    </source>
</reference>
<organism evidence="1 2">
    <name type="scientific">Klebsiella pneumoniae</name>
    <dbReference type="NCBI Taxonomy" id="573"/>
    <lineage>
        <taxon>Bacteria</taxon>
        <taxon>Pseudomonadati</taxon>
        <taxon>Pseudomonadota</taxon>
        <taxon>Gammaproteobacteria</taxon>
        <taxon>Enterobacterales</taxon>
        <taxon>Enterobacteriaceae</taxon>
        <taxon>Klebsiella/Raoultella group</taxon>
        <taxon>Klebsiella</taxon>
        <taxon>Klebsiella pneumoniae complex</taxon>
    </lineage>
</organism>
<protein>
    <submittedName>
        <fullName evidence="1">Uncharacterized protein</fullName>
    </submittedName>
</protein>
<accession>A0A939NNT9</accession>
<name>A0A939NNT9_KLEPN</name>
<dbReference type="AlphaFoldDB" id="A0A939NNT9"/>
<sequence length="65" mass="7385">MAQAEVLNQESLAKQVLQETFGYQQFRPAETIIETALEAGTARWSCRPVAASRCAIRCRRWSWAV</sequence>
<evidence type="ECO:0000313" key="1">
    <source>
        <dbReference type="EMBL" id="MBO2029181.1"/>
    </source>
</evidence>
<dbReference type="Proteomes" id="UP000664620">
    <property type="component" value="Unassembled WGS sequence"/>
</dbReference>
<gene>
    <name evidence="1" type="ORF">J4734_08735</name>
</gene>
<comment type="caution">
    <text evidence="1">The sequence shown here is derived from an EMBL/GenBank/DDBJ whole genome shotgun (WGS) entry which is preliminary data.</text>
</comment>
<evidence type="ECO:0000313" key="2">
    <source>
        <dbReference type="Proteomes" id="UP000664620"/>
    </source>
</evidence>
<dbReference type="EMBL" id="JAGETO010000029">
    <property type="protein sequence ID" value="MBO2029181.1"/>
    <property type="molecule type" value="Genomic_DNA"/>
</dbReference>
<proteinExistence type="predicted"/>